<dbReference type="OrthoDB" id="725917at2"/>
<evidence type="ECO:0008006" key="3">
    <source>
        <dbReference type="Google" id="ProtNLM"/>
    </source>
</evidence>
<protein>
    <recommendedName>
        <fullName evidence="3">SusD/RagB family nutrient-binding outer membrane lipoprotein</fullName>
    </recommendedName>
</protein>
<dbReference type="EMBL" id="CP025938">
    <property type="protein sequence ID" value="AUS04661.1"/>
    <property type="molecule type" value="Genomic_DNA"/>
</dbReference>
<dbReference type="Proteomes" id="UP000236592">
    <property type="component" value="Chromosome"/>
</dbReference>
<dbReference type="SUPFAM" id="SSF48452">
    <property type="entry name" value="TPR-like"/>
    <property type="match status" value="1"/>
</dbReference>
<sequence length="484" mass="53118">MKNTYIKISSLIVAGLLMLSSCTTSLDINRDPDSLSPDQVPMNSQLPAAITGIAASSGSYMAIVGGFWSQFWTQSAVANQYILIDDYTIPASSTITNRAWSSMYDALTDVRNIKRIASENENWNYYLIATTLEVYASQLLVDTYGSIPYSEANDTSILTPKFETGEEVYDLMVADLKEALSKNLALSPIDNVPGSTDFLFQGDMDKWTQFANSMLLKLYMRQSEARPSVAAAGINQLLNSGAQFLTMNAGIASNYFADEASKSNPLFETDRRQLNVGTNLRASTTMGSFLDTNLDPRLDLFYDGTTFQDQGNFDQGSSTASVVILNPTTAVYFMTLAESKFLHAEALIRYKGGSGAEAVYNEGVMAAFDNWDLDGTTMLAGAYAFPNGSMEENIEAVITQKWVASFPGNGYESFFEQNRTGYPKISSVPQVDPAYVPGQFSYSIEGKTGGKFPKRLVFPQEERQRNPNAPAASAVTDNVWYDIN</sequence>
<keyword evidence="2" id="KW-1185">Reference proteome</keyword>
<reference evidence="2" key="1">
    <citation type="submission" date="2018-01" db="EMBL/GenBank/DDBJ databases">
        <title>Complete genome of Tamlana sp. UJ94.</title>
        <authorList>
            <person name="Jung J."/>
            <person name="Chung D."/>
            <person name="Bae S.S."/>
            <person name="Baek K."/>
        </authorList>
    </citation>
    <scope>NUCLEOTIDE SEQUENCE [LARGE SCALE GENOMIC DNA]</scope>
    <source>
        <strain evidence="2">UJ94</strain>
    </source>
</reference>
<dbReference type="InterPro" id="IPR041662">
    <property type="entry name" value="SusD-like_2"/>
</dbReference>
<dbReference type="RefSeq" id="WP_102994742.1">
    <property type="nucleotide sequence ID" value="NZ_CP025938.1"/>
</dbReference>
<name>A0A2I7SFH9_9FLAO</name>
<dbReference type="InterPro" id="IPR011990">
    <property type="entry name" value="TPR-like_helical_dom_sf"/>
</dbReference>
<dbReference type="Pfam" id="PF12771">
    <property type="entry name" value="SusD-like_2"/>
    <property type="match status" value="1"/>
</dbReference>
<dbReference type="Gene3D" id="1.25.40.390">
    <property type="match status" value="1"/>
</dbReference>
<dbReference type="KEGG" id="taj:C1A40_03860"/>
<accession>A0A2I7SFH9</accession>
<organism evidence="1 2">
    <name type="scientific">Pseudotamlana carrageenivorans</name>
    <dbReference type="NCBI Taxonomy" id="2069432"/>
    <lineage>
        <taxon>Bacteria</taxon>
        <taxon>Pseudomonadati</taxon>
        <taxon>Bacteroidota</taxon>
        <taxon>Flavobacteriia</taxon>
        <taxon>Flavobacteriales</taxon>
        <taxon>Flavobacteriaceae</taxon>
        <taxon>Pseudotamlana</taxon>
    </lineage>
</organism>
<evidence type="ECO:0000313" key="2">
    <source>
        <dbReference type="Proteomes" id="UP000236592"/>
    </source>
</evidence>
<gene>
    <name evidence="1" type="ORF">C1A40_03860</name>
</gene>
<evidence type="ECO:0000313" key="1">
    <source>
        <dbReference type="EMBL" id="AUS04661.1"/>
    </source>
</evidence>
<proteinExistence type="predicted"/>
<dbReference type="PROSITE" id="PS51257">
    <property type="entry name" value="PROKAR_LIPOPROTEIN"/>
    <property type="match status" value="1"/>
</dbReference>
<dbReference type="AlphaFoldDB" id="A0A2I7SFH9"/>